<dbReference type="GO" id="GO:0006508">
    <property type="term" value="P:proteolysis"/>
    <property type="evidence" value="ECO:0007669"/>
    <property type="project" value="UniProtKB-KW"/>
</dbReference>
<dbReference type="GO" id="GO:0004185">
    <property type="term" value="F:serine-type carboxypeptidase activity"/>
    <property type="evidence" value="ECO:0007669"/>
    <property type="project" value="UniProtKB-UniRule"/>
</dbReference>
<dbReference type="PRINTS" id="PR00724">
    <property type="entry name" value="CRBOXYPTASEC"/>
</dbReference>
<dbReference type="STRING" id="6573.A0A210QH63"/>
<evidence type="ECO:0000256" key="4">
    <source>
        <dbReference type="ARBA" id="ARBA00022801"/>
    </source>
</evidence>
<dbReference type="EMBL" id="NEDP02003738">
    <property type="protein sequence ID" value="OWF48056.1"/>
    <property type="molecule type" value="Genomic_DNA"/>
</dbReference>
<dbReference type="PANTHER" id="PTHR11802:SF201">
    <property type="entry name" value="CARBOXYPEPTIDASE"/>
    <property type="match status" value="1"/>
</dbReference>
<dbReference type="InterPro" id="IPR018202">
    <property type="entry name" value="Ser_caboxypep_ser_AS"/>
</dbReference>
<dbReference type="Pfam" id="PF00450">
    <property type="entry name" value="Peptidase_S10"/>
    <property type="match status" value="1"/>
</dbReference>
<evidence type="ECO:0000313" key="6">
    <source>
        <dbReference type="EMBL" id="OWF48056.1"/>
    </source>
</evidence>
<dbReference type="InterPro" id="IPR001563">
    <property type="entry name" value="Peptidase_S10"/>
</dbReference>
<reference evidence="6 7" key="1">
    <citation type="journal article" date="2017" name="Nat. Ecol. Evol.">
        <title>Scallop genome provides insights into evolution of bilaterian karyotype and development.</title>
        <authorList>
            <person name="Wang S."/>
            <person name="Zhang J."/>
            <person name="Jiao W."/>
            <person name="Li J."/>
            <person name="Xun X."/>
            <person name="Sun Y."/>
            <person name="Guo X."/>
            <person name="Huan P."/>
            <person name="Dong B."/>
            <person name="Zhang L."/>
            <person name="Hu X."/>
            <person name="Sun X."/>
            <person name="Wang J."/>
            <person name="Zhao C."/>
            <person name="Wang Y."/>
            <person name="Wang D."/>
            <person name="Huang X."/>
            <person name="Wang R."/>
            <person name="Lv J."/>
            <person name="Li Y."/>
            <person name="Zhang Z."/>
            <person name="Liu B."/>
            <person name="Lu W."/>
            <person name="Hui Y."/>
            <person name="Liang J."/>
            <person name="Zhou Z."/>
            <person name="Hou R."/>
            <person name="Li X."/>
            <person name="Liu Y."/>
            <person name="Li H."/>
            <person name="Ning X."/>
            <person name="Lin Y."/>
            <person name="Zhao L."/>
            <person name="Xing Q."/>
            <person name="Dou J."/>
            <person name="Li Y."/>
            <person name="Mao J."/>
            <person name="Guo H."/>
            <person name="Dou H."/>
            <person name="Li T."/>
            <person name="Mu C."/>
            <person name="Jiang W."/>
            <person name="Fu Q."/>
            <person name="Fu X."/>
            <person name="Miao Y."/>
            <person name="Liu J."/>
            <person name="Yu Q."/>
            <person name="Li R."/>
            <person name="Liao H."/>
            <person name="Li X."/>
            <person name="Kong Y."/>
            <person name="Jiang Z."/>
            <person name="Chourrout D."/>
            <person name="Li R."/>
            <person name="Bao Z."/>
        </authorList>
    </citation>
    <scope>NUCLEOTIDE SEQUENCE [LARGE SCALE GENOMIC DNA]</scope>
    <source>
        <strain evidence="6 7">PY_sf001</strain>
    </source>
</reference>
<evidence type="ECO:0000256" key="5">
    <source>
        <dbReference type="RuleBase" id="RU361156"/>
    </source>
</evidence>
<comment type="caution">
    <text evidence="6">The sequence shown here is derived from an EMBL/GenBank/DDBJ whole genome shotgun (WGS) entry which is preliminary data.</text>
</comment>
<evidence type="ECO:0000313" key="7">
    <source>
        <dbReference type="Proteomes" id="UP000242188"/>
    </source>
</evidence>
<dbReference type="PROSITE" id="PS00131">
    <property type="entry name" value="CARBOXYPEPT_SER_SER"/>
    <property type="match status" value="1"/>
</dbReference>
<dbReference type="SUPFAM" id="SSF53474">
    <property type="entry name" value="alpha/beta-Hydrolases"/>
    <property type="match status" value="1"/>
</dbReference>
<dbReference type="InterPro" id="IPR029058">
    <property type="entry name" value="AB_hydrolase_fold"/>
</dbReference>
<keyword evidence="7" id="KW-1185">Reference proteome</keyword>
<keyword evidence="4 5" id="KW-0378">Hydrolase</keyword>
<keyword evidence="3 5" id="KW-0645">Protease</keyword>
<name>A0A210QH63_MIZYE</name>
<dbReference type="EC" id="3.4.16.-" evidence="5"/>
<dbReference type="GO" id="GO:0031647">
    <property type="term" value="P:regulation of protein stability"/>
    <property type="evidence" value="ECO:0007669"/>
    <property type="project" value="UniProtKB-ARBA"/>
</dbReference>
<dbReference type="Gene3D" id="3.40.50.1820">
    <property type="entry name" value="alpha/beta hydrolase"/>
    <property type="match status" value="1"/>
</dbReference>
<dbReference type="Proteomes" id="UP000242188">
    <property type="component" value="Unassembled WGS sequence"/>
</dbReference>
<dbReference type="GO" id="GO:1904715">
    <property type="term" value="P:negative regulation of chaperone-mediated autophagy"/>
    <property type="evidence" value="ECO:0007669"/>
    <property type="project" value="UniProtKB-ARBA"/>
</dbReference>
<evidence type="ECO:0000256" key="2">
    <source>
        <dbReference type="ARBA" id="ARBA00022645"/>
    </source>
</evidence>
<dbReference type="OrthoDB" id="443318at2759"/>
<protein>
    <recommendedName>
        <fullName evidence="5">Carboxypeptidase</fullName>
        <ecNumber evidence="5">3.4.16.-</ecNumber>
    </recommendedName>
</protein>
<dbReference type="AlphaFoldDB" id="A0A210QH63"/>
<organism evidence="6 7">
    <name type="scientific">Mizuhopecten yessoensis</name>
    <name type="common">Japanese scallop</name>
    <name type="synonym">Patinopecten yessoensis</name>
    <dbReference type="NCBI Taxonomy" id="6573"/>
    <lineage>
        <taxon>Eukaryota</taxon>
        <taxon>Metazoa</taxon>
        <taxon>Spiralia</taxon>
        <taxon>Lophotrochozoa</taxon>
        <taxon>Mollusca</taxon>
        <taxon>Bivalvia</taxon>
        <taxon>Autobranchia</taxon>
        <taxon>Pteriomorphia</taxon>
        <taxon>Pectinida</taxon>
        <taxon>Pectinoidea</taxon>
        <taxon>Pectinidae</taxon>
        <taxon>Mizuhopecten</taxon>
    </lineage>
</organism>
<dbReference type="FunFam" id="3.40.50.1820:FF:000335">
    <property type="entry name" value="Carboxypeptidase"/>
    <property type="match status" value="1"/>
</dbReference>
<keyword evidence="2 5" id="KW-0121">Carboxypeptidase</keyword>
<gene>
    <name evidence="6" type="ORF">KP79_PYT13968</name>
</gene>
<sequence length="407" mass="45620">MNGGPGCSSDLGLLSEHGPFRIDSDGKTVLNNPYSWNLVANMIYLEAPAGVGFSYSPDKLDYKTDDDQVALDNQLALKHFFLKFPEYKANAFFVTGESYGGIYVPTLSARLVDDSSFNFQGFIVGNGLSDREMNTNSLIYFEYYHGLIGDKVWADLSEVCCGGNVTRCSFMASAKKSLACEQLVTGTMEIVYSSGLNEYNLYGPCEGQKGLVFDEVSKKLTFTHLNWPFIQFPPIQKQVKALQENADIENNIRLTPPCLNYDQVIKYMNSPEVRAALHISKEVQKWDICSAAVGMQYKSLYSSVRNQYLKVLSRKKRVMVYNGDVDMACNFLGDEWFVSSLGQKVVTDRSMWHYTNKAGKQVAGFVKQMEGISLVTVRNTHGSSFTEYAAHILTGKKYKTLLRTYAL</sequence>
<evidence type="ECO:0000256" key="3">
    <source>
        <dbReference type="ARBA" id="ARBA00022670"/>
    </source>
</evidence>
<proteinExistence type="inferred from homology"/>
<accession>A0A210QH63</accession>
<comment type="similarity">
    <text evidence="1 5">Belongs to the peptidase S10 family.</text>
</comment>
<dbReference type="PANTHER" id="PTHR11802">
    <property type="entry name" value="SERINE PROTEASE FAMILY S10 SERINE CARBOXYPEPTIDASE"/>
    <property type="match status" value="1"/>
</dbReference>
<evidence type="ECO:0000256" key="1">
    <source>
        <dbReference type="ARBA" id="ARBA00009431"/>
    </source>
</evidence>